<dbReference type="SMART" id="SM00387">
    <property type="entry name" value="HATPase_c"/>
    <property type="match status" value="1"/>
</dbReference>
<dbReference type="EMBL" id="JBHTLQ010000025">
    <property type="protein sequence ID" value="MFD1191346.1"/>
    <property type="molecule type" value="Genomic_DNA"/>
</dbReference>
<keyword evidence="4" id="KW-0547">Nucleotide-binding</keyword>
<sequence>MPRSRPVAAGERWRLGREWLLVGLLTSLAVAACALTGALGRADNLIYDRLALLNPPPPAKELVIVAIDDRSLAELGRWPWGRAVHARLLDQLAQAKPKAVVYDILFLEPSADDHALAQSMRGVRTLLPLTMQAPGPNGAPFTLVRPPEPLAGAAAGLGQVNVRYDPDGMLRRVHLRDGGAGAWTDHLALKAFRLARPKAARPPDELIVPFAGPPGAFPTVSFAQVLAGEVPVEVFRDRLVLVGATGAGMGDRFPTPVGGRGGDLSGVEFQANVLSSLLQGREVRPAGPLWSLGLGLGAVWLLMTAMLTLSPRRAMVVGLALGVGVLGLSAGLLAGLRIWLMPAPALLGLLVAYPLWGWRRLAAASAFLAAEIDRLAADPAMADLPKAPPAGGDLVGRQAWLLDRAIVRMSALRRFTAEALAALPDATLVLGVGDQVEMANDAARALFDEALADKAWAEVAGRLASAEPLDGPPAALEGHQVRLADGRTLQVGLAARQAGGLILRLADVTALEAAHRQREQALQLLTHDMRSPQSSILALLDNPDAAADPQGLAHRIAGYARKTLALADGFVQLARAESGPVRAETFDFADIVAQAADDLWPQWQAKGLKLEAQGPNEALARGDASLTARAVGNLLGNAVKFSPAGGTIRCTLAKGRGGRAGQWVLRIADEGPGLDKAALAGLFQPFQRFDAGRSDGAGLGLSFVRVVAERQSGFVACDSAPGRGAIFSLGVPQA</sequence>
<feature type="domain" description="Histidine kinase" evidence="9">
    <location>
        <begin position="524"/>
        <end position="734"/>
    </location>
</feature>
<dbReference type="InterPro" id="IPR007890">
    <property type="entry name" value="CHASE2"/>
</dbReference>
<dbReference type="PROSITE" id="PS51257">
    <property type="entry name" value="PROKAR_LIPOPROTEIN"/>
    <property type="match status" value="1"/>
</dbReference>
<comment type="catalytic activity">
    <reaction evidence="1">
        <text>ATP + protein L-histidine = ADP + protein N-phospho-L-histidine.</text>
        <dbReference type="EC" id="2.7.13.3"/>
    </reaction>
</comment>
<keyword evidence="8" id="KW-0472">Membrane</keyword>
<evidence type="ECO:0000313" key="10">
    <source>
        <dbReference type="EMBL" id="MFD1191346.1"/>
    </source>
</evidence>
<dbReference type="PANTHER" id="PTHR42878">
    <property type="entry name" value="TWO-COMPONENT HISTIDINE KINASE"/>
    <property type="match status" value="1"/>
</dbReference>
<dbReference type="InterPro" id="IPR017181">
    <property type="entry name" value="Sig_transdc_His_kin_CHASE2"/>
</dbReference>
<dbReference type="Pfam" id="PF02518">
    <property type="entry name" value="HATPase_c"/>
    <property type="match status" value="1"/>
</dbReference>
<feature type="transmembrane region" description="Helical" evidence="8">
    <location>
        <begin position="289"/>
        <end position="309"/>
    </location>
</feature>
<dbReference type="PANTHER" id="PTHR42878:SF7">
    <property type="entry name" value="SENSOR HISTIDINE KINASE GLRK"/>
    <property type="match status" value="1"/>
</dbReference>
<keyword evidence="8" id="KW-1133">Transmembrane helix</keyword>
<dbReference type="InterPro" id="IPR003594">
    <property type="entry name" value="HATPase_dom"/>
</dbReference>
<reference evidence="11" key="1">
    <citation type="journal article" date="2019" name="Int. J. Syst. Evol. Microbiol.">
        <title>The Global Catalogue of Microorganisms (GCM) 10K type strain sequencing project: providing services to taxonomists for standard genome sequencing and annotation.</title>
        <authorList>
            <consortium name="The Broad Institute Genomics Platform"/>
            <consortium name="The Broad Institute Genome Sequencing Center for Infectious Disease"/>
            <person name="Wu L."/>
            <person name="Ma J."/>
        </authorList>
    </citation>
    <scope>NUCLEOTIDE SEQUENCE [LARGE SCALE GENOMIC DNA]</scope>
    <source>
        <strain evidence="11">CCUG 55074</strain>
    </source>
</reference>
<organism evidence="10 11">
    <name type="scientific">Phenylobacterium conjunctum</name>
    <dbReference type="NCBI Taxonomy" id="1298959"/>
    <lineage>
        <taxon>Bacteria</taxon>
        <taxon>Pseudomonadati</taxon>
        <taxon>Pseudomonadota</taxon>
        <taxon>Alphaproteobacteria</taxon>
        <taxon>Caulobacterales</taxon>
        <taxon>Caulobacteraceae</taxon>
        <taxon>Phenylobacterium</taxon>
    </lineage>
</organism>
<dbReference type="PIRSF" id="PIRSF037347">
    <property type="entry name" value="STHK_CHASE2_PAS_prd"/>
    <property type="match status" value="1"/>
</dbReference>
<dbReference type="InterPro" id="IPR036890">
    <property type="entry name" value="HATPase_C_sf"/>
</dbReference>
<name>A0ABW3T367_9CAUL</name>
<gene>
    <name evidence="10" type="ORF">ACFQ27_12210</name>
</gene>
<evidence type="ECO:0000256" key="8">
    <source>
        <dbReference type="SAM" id="Phobius"/>
    </source>
</evidence>
<comment type="caution">
    <text evidence="10">The sequence shown here is derived from an EMBL/GenBank/DDBJ whole genome shotgun (WGS) entry which is preliminary data.</text>
</comment>
<evidence type="ECO:0000256" key="5">
    <source>
        <dbReference type="ARBA" id="ARBA00022777"/>
    </source>
</evidence>
<evidence type="ECO:0000256" key="2">
    <source>
        <dbReference type="ARBA" id="ARBA00012438"/>
    </source>
</evidence>
<dbReference type="EC" id="2.7.13.3" evidence="2"/>
<dbReference type="Pfam" id="PF05226">
    <property type="entry name" value="CHASE2"/>
    <property type="match status" value="1"/>
</dbReference>
<keyword evidence="3" id="KW-0808">Transferase</keyword>
<keyword evidence="5" id="KW-0418">Kinase</keyword>
<evidence type="ECO:0000256" key="3">
    <source>
        <dbReference type="ARBA" id="ARBA00022679"/>
    </source>
</evidence>
<keyword evidence="11" id="KW-1185">Reference proteome</keyword>
<dbReference type="InterPro" id="IPR050351">
    <property type="entry name" value="BphY/WalK/GraS-like"/>
</dbReference>
<dbReference type="Gene3D" id="3.30.565.10">
    <property type="entry name" value="Histidine kinase-like ATPase, C-terminal domain"/>
    <property type="match status" value="1"/>
</dbReference>
<evidence type="ECO:0000259" key="9">
    <source>
        <dbReference type="PROSITE" id="PS50109"/>
    </source>
</evidence>
<proteinExistence type="predicted"/>
<evidence type="ECO:0000256" key="4">
    <source>
        <dbReference type="ARBA" id="ARBA00022741"/>
    </source>
</evidence>
<keyword evidence="7" id="KW-0902">Two-component regulatory system</keyword>
<accession>A0ABW3T367</accession>
<evidence type="ECO:0000313" key="11">
    <source>
        <dbReference type="Proteomes" id="UP001597216"/>
    </source>
</evidence>
<dbReference type="SUPFAM" id="SSF55874">
    <property type="entry name" value="ATPase domain of HSP90 chaperone/DNA topoisomerase II/histidine kinase"/>
    <property type="match status" value="1"/>
</dbReference>
<dbReference type="SMART" id="SM01080">
    <property type="entry name" value="CHASE2"/>
    <property type="match status" value="1"/>
</dbReference>
<dbReference type="InterPro" id="IPR004358">
    <property type="entry name" value="Sig_transdc_His_kin-like_C"/>
</dbReference>
<feature type="transmembrane region" description="Helical" evidence="8">
    <location>
        <begin position="316"/>
        <end position="333"/>
    </location>
</feature>
<evidence type="ECO:0000256" key="7">
    <source>
        <dbReference type="ARBA" id="ARBA00023012"/>
    </source>
</evidence>
<keyword evidence="8" id="KW-0812">Transmembrane</keyword>
<protein>
    <recommendedName>
        <fullName evidence="2">histidine kinase</fullName>
        <ecNumber evidence="2">2.7.13.3</ecNumber>
    </recommendedName>
</protein>
<dbReference type="RefSeq" id="WP_377353778.1">
    <property type="nucleotide sequence ID" value="NZ_JBHTLQ010000025.1"/>
</dbReference>
<dbReference type="PRINTS" id="PR00344">
    <property type="entry name" value="BCTRLSENSOR"/>
</dbReference>
<evidence type="ECO:0000256" key="1">
    <source>
        <dbReference type="ARBA" id="ARBA00000085"/>
    </source>
</evidence>
<dbReference type="InterPro" id="IPR005467">
    <property type="entry name" value="His_kinase_dom"/>
</dbReference>
<keyword evidence="6" id="KW-0067">ATP-binding</keyword>
<dbReference type="Proteomes" id="UP001597216">
    <property type="component" value="Unassembled WGS sequence"/>
</dbReference>
<evidence type="ECO:0000256" key="6">
    <source>
        <dbReference type="ARBA" id="ARBA00022840"/>
    </source>
</evidence>
<dbReference type="PROSITE" id="PS50109">
    <property type="entry name" value="HIS_KIN"/>
    <property type="match status" value="1"/>
</dbReference>